<keyword evidence="3" id="KW-1185">Reference proteome</keyword>
<dbReference type="GeneTree" id="ENSGT00390000003560"/>
<organism evidence="2 3">
    <name type="scientific">Ciona savignyi</name>
    <name type="common">Pacific transparent sea squirt</name>
    <dbReference type="NCBI Taxonomy" id="51511"/>
    <lineage>
        <taxon>Eukaryota</taxon>
        <taxon>Metazoa</taxon>
        <taxon>Chordata</taxon>
        <taxon>Tunicata</taxon>
        <taxon>Ascidiacea</taxon>
        <taxon>Phlebobranchia</taxon>
        <taxon>Cionidae</taxon>
        <taxon>Ciona</taxon>
    </lineage>
</organism>
<keyword evidence="1" id="KW-0472">Membrane</keyword>
<keyword evidence="1" id="KW-0812">Transmembrane</keyword>
<dbReference type="AlphaFoldDB" id="H2YVV3"/>
<feature type="transmembrane region" description="Helical" evidence="1">
    <location>
        <begin position="21"/>
        <end position="38"/>
    </location>
</feature>
<dbReference type="HOGENOM" id="CLU_1059740_0_0_1"/>
<sequence length="263" mass="30417">MNRLFAACINFTTKHKGKIQLFAVTSTGCVIGYGFYFANIKFREKLNISSNAIENERVKASVYLHNKYLNKRRHDNPNVGYFSGNTRQAIKEILPAPLARLILLVDRKSVDLAEDYISPWTVLREAYSRNKQIRLNTVEKMAAYTEWNEDRNQSRAESDGANVKTKRKRYQFEETDLESFDIDAEYRTLAQSLDAATLVGLARTHNVDERFFLPPPKLPKKIQESDTEDQLRDLLYQLPQKDVEKCIQYFTSGALTMSDEQKL</sequence>
<protein>
    <submittedName>
        <fullName evidence="2">Uncharacterized protein</fullName>
    </submittedName>
</protein>
<proteinExistence type="predicted"/>
<dbReference type="Proteomes" id="UP000007875">
    <property type="component" value="Unassembled WGS sequence"/>
</dbReference>
<evidence type="ECO:0000256" key="1">
    <source>
        <dbReference type="SAM" id="Phobius"/>
    </source>
</evidence>
<reference evidence="3" key="1">
    <citation type="submission" date="2003-08" db="EMBL/GenBank/DDBJ databases">
        <authorList>
            <person name="Birren B."/>
            <person name="Nusbaum C."/>
            <person name="Abebe A."/>
            <person name="Abouelleil A."/>
            <person name="Adekoya E."/>
            <person name="Ait-zahra M."/>
            <person name="Allen N."/>
            <person name="Allen T."/>
            <person name="An P."/>
            <person name="Anderson M."/>
            <person name="Anderson S."/>
            <person name="Arachchi H."/>
            <person name="Armbruster J."/>
            <person name="Bachantsang P."/>
            <person name="Baldwin J."/>
            <person name="Barry A."/>
            <person name="Bayul T."/>
            <person name="Blitshsteyn B."/>
            <person name="Bloom T."/>
            <person name="Blye J."/>
            <person name="Boguslavskiy L."/>
            <person name="Borowsky M."/>
            <person name="Boukhgalter B."/>
            <person name="Brunache A."/>
            <person name="Butler J."/>
            <person name="Calixte N."/>
            <person name="Calvo S."/>
            <person name="Camarata J."/>
            <person name="Campo K."/>
            <person name="Chang J."/>
            <person name="Cheshatsang Y."/>
            <person name="Citroen M."/>
            <person name="Collymore A."/>
            <person name="Considine T."/>
            <person name="Cook A."/>
            <person name="Cooke P."/>
            <person name="Corum B."/>
            <person name="Cuomo C."/>
            <person name="David R."/>
            <person name="Dawoe T."/>
            <person name="Degray S."/>
            <person name="Dodge S."/>
            <person name="Dooley K."/>
            <person name="Dorje P."/>
            <person name="Dorjee K."/>
            <person name="Dorris L."/>
            <person name="Duffey N."/>
            <person name="Dupes A."/>
            <person name="Elkins T."/>
            <person name="Engels R."/>
            <person name="Erickson J."/>
            <person name="Farina A."/>
            <person name="Faro S."/>
            <person name="Ferreira P."/>
            <person name="Fischer H."/>
            <person name="Fitzgerald M."/>
            <person name="Foley K."/>
            <person name="Gage D."/>
            <person name="Galagan J."/>
            <person name="Gearin G."/>
            <person name="Gnerre S."/>
            <person name="Gnirke A."/>
            <person name="Goyette A."/>
            <person name="Graham J."/>
            <person name="Grandbois E."/>
            <person name="Gyaltsen K."/>
            <person name="Hafez N."/>
            <person name="Hagopian D."/>
            <person name="Hagos B."/>
            <person name="Hall J."/>
            <person name="Hatcher B."/>
            <person name="Heller A."/>
            <person name="Higgins H."/>
            <person name="Honan T."/>
            <person name="Horn A."/>
            <person name="Houde N."/>
            <person name="Hughes L."/>
            <person name="Hulme W."/>
            <person name="Husby E."/>
            <person name="Iliev I."/>
            <person name="Jaffe D."/>
            <person name="Jones C."/>
            <person name="Kamal M."/>
            <person name="Kamat A."/>
            <person name="Kamvysselis M."/>
            <person name="Karlsson E."/>
            <person name="Kells C."/>
            <person name="Kieu A."/>
            <person name="Kisner P."/>
            <person name="Kodira C."/>
            <person name="Kulbokas E."/>
            <person name="Labutti K."/>
            <person name="Lama D."/>
            <person name="Landers T."/>
            <person name="Leger J."/>
            <person name="Levine S."/>
            <person name="Lewis D."/>
            <person name="Lewis T."/>
            <person name="Lindblad-toh K."/>
            <person name="Liu X."/>
            <person name="Lokyitsang T."/>
            <person name="Lokyitsang Y."/>
            <person name="Lucien O."/>
            <person name="Lui A."/>
            <person name="Ma L.J."/>
            <person name="Mabbitt R."/>
            <person name="Macdonald J."/>
            <person name="Maclean C."/>
            <person name="Major J."/>
            <person name="Manning J."/>
            <person name="Marabella R."/>
            <person name="Maru K."/>
            <person name="Matthews C."/>
            <person name="Mauceli E."/>
            <person name="Mccarthy M."/>
            <person name="Mcdonough S."/>
            <person name="Mcghee T."/>
            <person name="Meldrim J."/>
            <person name="Meneus L."/>
            <person name="Mesirov J."/>
            <person name="Mihalev A."/>
            <person name="Mihova T."/>
            <person name="Mikkelsen T."/>
            <person name="Mlenga V."/>
            <person name="Moru K."/>
            <person name="Mozes J."/>
            <person name="Mulrain L."/>
            <person name="Munson G."/>
            <person name="Naylor J."/>
            <person name="Newes C."/>
            <person name="Nguyen C."/>
            <person name="Nguyen N."/>
            <person name="Nguyen T."/>
            <person name="Nicol R."/>
            <person name="Nielsen C."/>
            <person name="Nizzari M."/>
            <person name="Norbu C."/>
            <person name="Norbu N."/>
            <person name="O'donnell P."/>
            <person name="Okoawo O."/>
            <person name="O'leary S."/>
            <person name="Omotosho B."/>
            <person name="O'neill K."/>
            <person name="Osman S."/>
            <person name="Parker S."/>
            <person name="Perrin D."/>
            <person name="Phunkhang P."/>
            <person name="Piqani B."/>
            <person name="Purcell S."/>
            <person name="Rachupka T."/>
            <person name="Ramasamy U."/>
            <person name="Rameau R."/>
            <person name="Ray V."/>
            <person name="Raymond C."/>
            <person name="Retta R."/>
            <person name="Richardson S."/>
            <person name="Rise C."/>
            <person name="Rodriguez J."/>
            <person name="Rogers J."/>
            <person name="Rogov P."/>
            <person name="Rutman M."/>
            <person name="Schupbach R."/>
            <person name="Seaman C."/>
            <person name="Settipalli S."/>
            <person name="Sharpe T."/>
            <person name="Sheridan J."/>
            <person name="Sherpa N."/>
            <person name="Shi J."/>
            <person name="Smirnov S."/>
            <person name="Smith C."/>
            <person name="Sougnez C."/>
            <person name="Spencer B."/>
            <person name="Stalker J."/>
            <person name="Stange-thomann N."/>
            <person name="Stavropoulos S."/>
            <person name="Stetson K."/>
            <person name="Stone C."/>
            <person name="Stone S."/>
            <person name="Stubbs M."/>
            <person name="Talamas J."/>
            <person name="Tchuinga P."/>
            <person name="Tenzing P."/>
            <person name="Tesfaye S."/>
            <person name="Theodore J."/>
            <person name="Thoulutsang Y."/>
            <person name="Topham K."/>
            <person name="Towey S."/>
            <person name="Tsamla T."/>
            <person name="Tsomo N."/>
            <person name="Vallee D."/>
            <person name="Vassiliev H."/>
            <person name="Venkataraman V."/>
            <person name="Vinson J."/>
            <person name="Vo A."/>
            <person name="Wade C."/>
            <person name="Wang S."/>
            <person name="Wangchuk T."/>
            <person name="Wangdi T."/>
            <person name="Whittaker C."/>
            <person name="Wilkinson J."/>
            <person name="Wu Y."/>
            <person name="Wyman D."/>
            <person name="Yadav S."/>
            <person name="Yang S."/>
            <person name="Yang X."/>
            <person name="Yeager S."/>
            <person name="Yee E."/>
            <person name="Young G."/>
            <person name="Zainoun J."/>
            <person name="Zembeck L."/>
            <person name="Zimmer A."/>
            <person name="Zody M."/>
            <person name="Lander E."/>
        </authorList>
    </citation>
    <scope>NUCLEOTIDE SEQUENCE [LARGE SCALE GENOMIC DNA]</scope>
</reference>
<dbReference type="Ensembl" id="ENSCSAVT00000009581.1">
    <property type="protein sequence ID" value="ENSCSAVP00000009464.1"/>
    <property type="gene ID" value="ENSCSAVG00000005564.1"/>
</dbReference>
<name>H2YVV3_CIOSA</name>
<reference evidence="2" key="3">
    <citation type="submission" date="2025-09" db="UniProtKB">
        <authorList>
            <consortium name="Ensembl"/>
        </authorList>
    </citation>
    <scope>IDENTIFICATION</scope>
</reference>
<evidence type="ECO:0000313" key="2">
    <source>
        <dbReference type="Ensembl" id="ENSCSAVP00000009464.1"/>
    </source>
</evidence>
<dbReference type="PROSITE" id="PS51257">
    <property type="entry name" value="PROKAR_LIPOPROTEIN"/>
    <property type="match status" value="1"/>
</dbReference>
<evidence type="ECO:0000313" key="3">
    <source>
        <dbReference type="Proteomes" id="UP000007875"/>
    </source>
</evidence>
<reference evidence="2" key="2">
    <citation type="submission" date="2025-08" db="UniProtKB">
        <authorList>
            <consortium name="Ensembl"/>
        </authorList>
    </citation>
    <scope>IDENTIFICATION</scope>
</reference>
<keyword evidence="1" id="KW-1133">Transmembrane helix</keyword>
<accession>H2YVV3</accession>